<dbReference type="EMBL" id="AY136821">
    <property type="protein sequence ID" value="AAN15746.1"/>
    <property type="molecule type" value="Genomic_DNA"/>
</dbReference>
<dbReference type="AlphaFoldDB" id="Q7T272"/>
<dbReference type="SUPFAM" id="SSF52266">
    <property type="entry name" value="SGNH hydrolase"/>
    <property type="match status" value="1"/>
</dbReference>
<organism evidence="1">
    <name type="scientific">Paralichthys olivaceus</name>
    <name type="common">Bastard halibut</name>
    <name type="synonym">Hippoglossus olivaceus</name>
    <dbReference type="NCBI Taxonomy" id="8255"/>
    <lineage>
        <taxon>Eukaryota</taxon>
        <taxon>Metazoa</taxon>
        <taxon>Chordata</taxon>
        <taxon>Craniata</taxon>
        <taxon>Vertebrata</taxon>
        <taxon>Euteleostomi</taxon>
        <taxon>Actinopterygii</taxon>
        <taxon>Neopterygii</taxon>
        <taxon>Teleostei</taxon>
        <taxon>Neoteleostei</taxon>
        <taxon>Acanthomorphata</taxon>
        <taxon>Carangaria</taxon>
        <taxon>Pleuronectiformes</taxon>
        <taxon>Pleuronectoidei</taxon>
        <taxon>Paralichthyidae</taxon>
        <taxon>Paralichthys</taxon>
    </lineage>
</organism>
<dbReference type="CDD" id="cd00229">
    <property type="entry name" value="SGNH_hydrolase"/>
    <property type="match status" value="1"/>
</dbReference>
<dbReference type="Gene3D" id="3.40.50.12690">
    <property type="match status" value="1"/>
</dbReference>
<name>Q7T272_PAROL</name>
<accession>Q7T272</accession>
<dbReference type="Gene3D" id="3.40.50.12700">
    <property type="match status" value="1"/>
</dbReference>
<sequence length="294" mass="32309">MASPSHSPALSCSVCLMFSHSSASFSDNDTCVKCSLFARMEARMSLLESRLCTMESRSCRDVASQSPVAGASHIAVASPAPPAAPEQPGRQVGWVTVRNKKRSPKPKPQVHHQPVHVSNKFSPLSDTPAEQQTLVIGDSILRNVKLATPATTVKCIPGARAGDVESYLKLLAKGKRKYSKIIIHVGSNDLRLRQSEITKINIDSVCTYAKTMSDSVIFSGPLPNVSSDDTFSRTSSFHRWLSRWCPDNNVGFVNNWRTFWGKPGLIRRDCIHPTWDGAALISRNMTTFVRQSTP</sequence>
<protein>
    <submittedName>
        <fullName evidence="1">Putative nucleic acid binding protein</fullName>
    </submittedName>
</protein>
<proteinExistence type="predicted"/>
<reference evidence="1" key="1">
    <citation type="submission" date="2002-07" db="EMBL/GenBank/DDBJ databases">
        <title>A CR1-like family of non-LTR retrotransposons from olive flounder, Paralichthys olivaceus.</title>
        <authorList>
            <person name="Kim M.-S."/>
            <person name="Lim H.-S."/>
            <person name="Lee H.-H."/>
        </authorList>
    </citation>
    <scope>NUCLEOTIDE SEQUENCE</scope>
</reference>
<evidence type="ECO:0000313" key="1">
    <source>
        <dbReference type="EMBL" id="AAN15746.1"/>
    </source>
</evidence>